<sequence length="217" mass="24922">MCSRDTALIPPDTWALYHQLIHVHMHALASHVRIFHQLVDTYVAHVGEHPITGVRSVATCSLPKTKRSILAHSTPSNLPSAFTMTLLSQVCHRGGYIESPLLLEYALNQLERWQLETAEKVQITFVVYLTLQHHGHHGASSSSFSRFDQYYCLYESYLHVFLNWMRHAALEKLRTTELDELVRVLLLLVSAFPPLLHSRRRQTARLLRLIRNALPTT</sequence>
<dbReference type="OrthoDB" id="10615952at2759"/>
<accession>W4GRP2</accession>
<organism evidence="1">
    <name type="scientific">Aphanomyces astaci</name>
    <name type="common">Crayfish plague agent</name>
    <dbReference type="NCBI Taxonomy" id="112090"/>
    <lineage>
        <taxon>Eukaryota</taxon>
        <taxon>Sar</taxon>
        <taxon>Stramenopiles</taxon>
        <taxon>Oomycota</taxon>
        <taxon>Saprolegniomycetes</taxon>
        <taxon>Saprolegniales</taxon>
        <taxon>Verrucalvaceae</taxon>
        <taxon>Aphanomyces</taxon>
    </lineage>
</organism>
<dbReference type="RefSeq" id="XP_009828743.1">
    <property type="nucleotide sequence ID" value="XM_009830441.1"/>
</dbReference>
<proteinExistence type="predicted"/>
<name>W4GRP2_APHAT</name>
<dbReference type="AlphaFoldDB" id="W4GRP2"/>
<dbReference type="VEuPathDB" id="FungiDB:H257_05532"/>
<dbReference type="EMBL" id="KI913123">
    <property type="protein sequence ID" value="ETV82006.1"/>
    <property type="molecule type" value="Genomic_DNA"/>
</dbReference>
<dbReference type="GeneID" id="20807528"/>
<protein>
    <submittedName>
        <fullName evidence="1">Uncharacterized protein</fullName>
    </submittedName>
</protein>
<gene>
    <name evidence="1" type="ORF">H257_05532</name>
</gene>
<reference evidence="1" key="1">
    <citation type="submission" date="2013-12" db="EMBL/GenBank/DDBJ databases">
        <title>The Genome Sequence of Aphanomyces astaci APO3.</title>
        <authorList>
            <consortium name="The Broad Institute Genomics Platform"/>
            <person name="Russ C."/>
            <person name="Tyler B."/>
            <person name="van West P."/>
            <person name="Dieguez-Uribeondo J."/>
            <person name="Young S.K."/>
            <person name="Zeng Q."/>
            <person name="Gargeya S."/>
            <person name="Fitzgerald M."/>
            <person name="Abouelleil A."/>
            <person name="Alvarado L."/>
            <person name="Chapman S.B."/>
            <person name="Gainer-Dewar J."/>
            <person name="Goldberg J."/>
            <person name="Griggs A."/>
            <person name="Gujja S."/>
            <person name="Hansen M."/>
            <person name="Howarth C."/>
            <person name="Imamovic A."/>
            <person name="Ireland A."/>
            <person name="Larimer J."/>
            <person name="McCowan C."/>
            <person name="Murphy C."/>
            <person name="Pearson M."/>
            <person name="Poon T.W."/>
            <person name="Priest M."/>
            <person name="Roberts A."/>
            <person name="Saif S."/>
            <person name="Shea T."/>
            <person name="Sykes S."/>
            <person name="Wortman J."/>
            <person name="Nusbaum C."/>
            <person name="Birren B."/>
        </authorList>
    </citation>
    <scope>NUCLEOTIDE SEQUENCE [LARGE SCALE GENOMIC DNA]</scope>
    <source>
        <strain evidence="1">APO3</strain>
    </source>
</reference>
<evidence type="ECO:0000313" key="1">
    <source>
        <dbReference type="EMBL" id="ETV82006.1"/>
    </source>
</evidence>